<comment type="caution">
    <text evidence="2">The sequence shown here is derived from an EMBL/GenBank/DDBJ whole genome shotgun (WGS) entry which is preliminary data.</text>
</comment>
<dbReference type="RefSeq" id="WP_209704587.1">
    <property type="nucleotide sequence ID" value="NZ_JAFIDA010000001.1"/>
</dbReference>
<dbReference type="EMBL" id="JAFIDA010000001">
    <property type="protein sequence ID" value="MBP1325570.1"/>
    <property type="molecule type" value="Genomic_DNA"/>
</dbReference>
<feature type="region of interest" description="Disordered" evidence="1">
    <location>
        <begin position="24"/>
        <end position="47"/>
    </location>
</feature>
<organism evidence="2 3">
    <name type="scientific">Leucobacter exalbidus</name>
    <dbReference type="NCBI Taxonomy" id="662960"/>
    <lineage>
        <taxon>Bacteria</taxon>
        <taxon>Bacillati</taxon>
        <taxon>Actinomycetota</taxon>
        <taxon>Actinomycetes</taxon>
        <taxon>Micrococcales</taxon>
        <taxon>Microbacteriaceae</taxon>
        <taxon>Leucobacter</taxon>
    </lineage>
</organism>
<dbReference type="PANTHER" id="PTHR38479:SF2">
    <property type="entry name" value="WINGED HELIX DNA-BINDING DOMAIN-CONTAINING PROTEIN"/>
    <property type="match status" value="1"/>
</dbReference>
<dbReference type="InterPro" id="IPR009351">
    <property type="entry name" value="AlkZ-like"/>
</dbReference>
<protein>
    <recommendedName>
        <fullName evidence="4">Winged helix DNA-binding domain-containing protein</fullName>
    </recommendedName>
</protein>
<keyword evidence="3" id="KW-1185">Reference proteome</keyword>
<evidence type="ECO:0008006" key="4">
    <source>
        <dbReference type="Google" id="ProtNLM"/>
    </source>
</evidence>
<reference evidence="2" key="1">
    <citation type="submission" date="2021-02" db="EMBL/GenBank/DDBJ databases">
        <title>Sequencing the genomes of 1000 actinobacteria strains.</title>
        <authorList>
            <person name="Klenk H.-P."/>
        </authorList>
    </citation>
    <scope>NUCLEOTIDE SEQUENCE</scope>
    <source>
        <strain evidence="2">DSM 22850</strain>
    </source>
</reference>
<name>A0A940PLZ6_9MICO</name>
<proteinExistence type="predicted"/>
<evidence type="ECO:0000313" key="3">
    <source>
        <dbReference type="Proteomes" id="UP000675163"/>
    </source>
</evidence>
<dbReference type="Pfam" id="PF06224">
    <property type="entry name" value="AlkZ-like"/>
    <property type="match status" value="1"/>
</dbReference>
<dbReference type="Proteomes" id="UP000675163">
    <property type="component" value="Unassembled WGS sequence"/>
</dbReference>
<evidence type="ECO:0000256" key="1">
    <source>
        <dbReference type="SAM" id="MobiDB-lite"/>
    </source>
</evidence>
<accession>A0A940PLZ6</accession>
<evidence type="ECO:0000313" key="2">
    <source>
        <dbReference type="EMBL" id="MBP1325570.1"/>
    </source>
</evidence>
<dbReference type="PANTHER" id="PTHR38479">
    <property type="entry name" value="LMO0824 PROTEIN"/>
    <property type="match status" value="1"/>
</dbReference>
<sequence length="421" mass="45137">MVATLTGGEVLQLRMRAQLLSRVDPDPHQLTPAAPGRIQGRGTGPGDNPGAEGIARVARHMLAVQGQDWLASRWALGVRAPGTHVGDVTAALDGGAIVRSWPMRGTVHLCAAEDIGWLQRTTEAKLLRGVPKRRELLGLSEALHERLTEVSLAALAGGARLTRDELSQAWTEAGVEWRPAWRYLLVWWICQNGLATQGPLTRVDGTLAKEPLLVHADDWFASAQVQPRALLGDEALEELAARYTRARGPVTTKDFAWWTGLTMRESARAFALAVESETVTAVHTDEAGAHWIAPELLGTPVAGGGGGTGGGAHDGSGTPSWQLLTAFDEHLLGYTERRPQLQSTQFSEIVPGRNGVFRATVVADGITRGTWRRAKTHGSHIVATPLAGEQLAPRGLDAAVAAWARFHDFEAGSLEVAEPAF</sequence>
<dbReference type="AlphaFoldDB" id="A0A940PLZ6"/>
<gene>
    <name evidence="2" type="ORF">JOF28_000802</name>
</gene>